<keyword evidence="2" id="KW-0378">Hydrolase</keyword>
<dbReference type="PROSITE" id="PS51195">
    <property type="entry name" value="Q_MOTIF"/>
    <property type="match status" value="1"/>
</dbReference>
<dbReference type="InterPro" id="IPR011545">
    <property type="entry name" value="DEAD/DEAH_box_helicase_dom"/>
</dbReference>
<feature type="region of interest" description="Disordered" evidence="7">
    <location>
        <begin position="426"/>
        <end position="584"/>
    </location>
</feature>
<feature type="compositionally biased region" description="Basic and acidic residues" evidence="7">
    <location>
        <begin position="529"/>
        <end position="538"/>
    </location>
</feature>
<dbReference type="GO" id="GO:0003676">
    <property type="term" value="F:nucleic acid binding"/>
    <property type="evidence" value="ECO:0007669"/>
    <property type="project" value="InterPro"/>
</dbReference>
<dbReference type="PANTHER" id="PTHR47959:SF13">
    <property type="entry name" value="ATP-DEPENDENT RNA HELICASE RHLE"/>
    <property type="match status" value="1"/>
</dbReference>
<dbReference type="CDD" id="cd00268">
    <property type="entry name" value="DEADc"/>
    <property type="match status" value="1"/>
</dbReference>
<evidence type="ECO:0000313" key="11">
    <source>
        <dbReference type="EMBL" id="TQM98063.1"/>
    </source>
</evidence>
<dbReference type="PROSITE" id="PS51192">
    <property type="entry name" value="HELICASE_ATP_BIND_1"/>
    <property type="match status" value="1"/>
</dbReference>
<keyword evidence="4" id="KW-0067">ATP-binding</keyword>
<evidence type="ECO:0000256" key="1">
    <source>
        <dbReference type="ARBA" id="ARBA00022741"/>
    </source>
</evidence>
<comment type="caution">
    <text evidence="11">The sequence shown here is derived from an EMBL/GenBank/DDBJ whole genome shotgun (WGS) entry which is preliminary data.</text>
</comment>
<dbReference type="InterPro" id="IPR050079">
    <property type="entry name" value="DEAD_box_RNA_helicase"/>
</dbReference>
<dbReference type="PANTHER" id="PTHR47959">
    <property type="entry name" value="ATP-DEPENDENT RNA HELICASE RHLE-RELATED"/>
    <property type="match status" value="1"/>
</dbReference>
<evidence type="ECO:0000259" key="10">
    <source>
        <dbReference type="PROSITE" id="PS51195"/>
    </source>
</evidence>
<dbReference type="InterPro" id="IPR027417">
    <property type="entry name" value="P-loop_NTPase"/>
</dbReference>
<gene>
    <name evidence="11" type="ORF">FHX68_2087</name>
</gene>
<dbReference type="InterPro" id="IPR014014">
    <property type="entry name" value="RNA_helicase_DEAD_Q_motif"/>
</dbReference>
<proteinExistence type="inferred from homology"/>
<dbReference type="Pfam" id="PF00270">
    <property type="entry name" value="DEAD"/>
    <property type="match status" value="1"/>
</dbReference>
<feature type="compositionally biased region" description="Gly residues" evidence="7">
    <location>
        <begin position="460"/>
        <end position="505"/>
    </location>
</feature>
<evidence type="ECO:0000256" key="4">
    <source>
        <dbReference type="ARBA" id="ARBA00022840"/>
    </source>
</evidence>
<evidence type="ECO:0000259" key="8">
    <source>
        <dbReference type="PROSITE" id="PS51192"/>
    </source>
</evidence>
<feature type="compositionally biased region" description="Basic and acidic residues" evidence="7">
    <location>
        <begin position="508"/>
        <end position="521"/>
    </location>
</feature>
<dbReference type="SMART" id="SM00487">
    <property type="entry name" value="DEXDc"/>
    <property type="match status" value="1"/>
</dbReference>
<evidence type="ECO:0000256" key="7">
    <source>
        <dbReference type="SAM" id="MobiDB-lite"/>
    </source>
</evidence>
<feature type="domain" description="Helicase C-terminal" evidence="9">
    <location>
        <begin position="264"/>
        <end position="416"/>
    </location>
</feature>
<keyword evidence="1" id="KW-0547">Nucleotide-binding</keyword>
<organism evidence="11 12">
    <name type="scientific">Microbacterium lacticum</name>
    <dbReference type="NCBI Taxonomy" id="33885"/>
    <lineage>
        <taxon>Bacteria</taxon>
        <taxon>Bacillati</taxon>
        <taxon>Actinomycetota</taxon>
        <taxon>Actinomycetes</taxon>
        <taxon>Micrococcales</taxon>
        <taxon>Microbacteriaceae</taxon>
        <taxon>Microbacterium</taxon>
    </lineage>
</organism>
<dbReference type="GO" id="GO:0005829">
    <property type="term" value="C:cytosol"/>
    <property type="evidence" value="ECO:0007669"/>
    <property type="project" value="TreeGrafter"/>
</dbReference>
<evidence type="ECO:0000313" key="12">
    <source>
        <dbReference type="Proteomes" id="UP000319804"/>
    </source>
</evidence>
<dbReference type="GO" id="GO:0003724">
    <property type="term" value="F:RNA helicase activity"/>
    <property type="evidence" value="ECO:0007669"/>
    <property type="project" value="InterPro"/>
</dbReference>
<name>A0A543KSL7_9MICO</name>
<dbReference type="SMART" id="SM00490">
    <property type="entry name" value="HELICc"/>
    <property type="match status" value="1"/>
</dbReference>
<dbReference type="GO" id="GO:0005524">
    <property type="term" value="F:ATP binding"/>
    <property type="evidence" value="ECO:0007669"/>
    <property type="project" value="UniProtKB-KW"/>
</dbReference>
<dbReference type="AlphaFoldDB" id="A0A543KSL7"/>
<dbReference type="Proteomes" id="UP000319804">
    <property type="component" value="Unassembled WGS sequence"/>
</dbReference>
<accession>A0A543KSL7</accession>
<feature type="domain" description="DEAD-box RNA helicase Q" evidence="10">
    <location>
        <begin position="33"/>
        <end position="61"/>
    </location>
</feature>
<evidence type="ECO:0000256" key="5">
    <source>
        <dbReference type="ARBA" id="ARBA00038437"/>
    </source>
</evidence>
<keyword evidence="3 11" id="KW-0347">Helicase</keyword>
<dbReference type="PROSITE" id="PS51194">
    <property type="entry name" value="HELICASE_CTER"/>
    <property type="match status" value="1"/>
</dbReference>
<dbReference type="Pfam" id="PF00271">
    <property type="entry name" value="Helicase_C"/>
    <property type="match status" value="1"/>
</dbReference>
<feature type="short sequence motif" description="Q motif" evidence="6">
    <location>
        <begin position="33"/>
        <end position="61"/>
    </location>
</feature>
<evidence type="ECO:0000256" key="6">
    <source>
        <dbReference type="PROSITE-ProRule" id="PRU00552"/>
    </source>
</evidence>
<dbReference type="Gene3D" id="3.40.50.300">
    <property type="entry name" value="P-loop containing nucleotide triphosphate hydrolases"/>
    <property type="match status" value="2"/>
</dbReference>
<evidence type="ECO:0000256" key="3">
    <source>
        <dbReference type="ARBA" id="ARBA00022806"/>
    </source>
</evidence>
<reference evidence="11 12" key="1">
    <citation type="submission" date="2019-06" db="EMBL/GenBank/DDBJ databases">
        <title>Sequencing the genomes of 1000 actinobacteria strains.</title>
        <authorList>
            <person name="Klenk H.-P."/>
        </authorList>
    </citation>
    <scope>NUCLEOTIDE SEQUENCE [LARGE SCALE GENOMIC DNA]</scope>
    <source>
        <strain evidence="11 12">DSM 20427</strain>
    </source>
</reference>
<dbReference type="InterPro" id="IPR001650">
    <property type="entry name" value="Helicase_C-like"/>
</dbReference>
<dbReference type="CDD" id="cd18787">
    <property type="entry name" value="SF2_C_DEAD"/>
    <property type="match status" value="1"/>
</dbReference>
<feature type="compositionally biased region" description="Low complexity" evidence="7">
    <location>
        <begin position="573"/>
        <end position="584"/>
    </location>
</feature>
<dbReference type="InterPro" id="IPR044742">
    <property type="entry name" value="DEAD/DEAH_RhlB"/>
</dbReference>
<protein>
    <submittedName>
        <fullName evidence="11">Superfamily II DNA/RNA helicase</fullName>
    </submittedName>
</protein>
<comment type="similarity">
    <text evidence="5">Belongs to the DEAD box helicase family.</text>
</comment>
<dbReference type="EMBL" id="VFPS01000003">
    <property type="protein sequence ID" value="TQM98063.1"/>
    <property type="molecule type" value="Genomic_DNA"/>
</dbReference>
<evidence type="ECO:0000256" key="2">
    <source>
        <dbReference type="ARBA" id="ARBA00022801"/>
    </source>
</evidence>
<dbReference type="GO" id="GO:0016787">
    <property type="term" value="F:hydrolase activity"/>
    <property type="evidence" value="ECO:0007669"/>
    <property type="project" value="UniProtKB-KW"/>
</dbReference>
<dbReference type="InterPro" id="IPR014001">
    <property type="entry name" value="Helicase_ATP-bd"/>
</dbReference>
<dbReference type="SUPFAM" id="SSF52540">
    <property type="entry name" value="P-loop containing nucleoside triphosphate hydrolases"/>
    <property type="match status" value="1"/>
</dbReference>
<keyword evidence="12" id="KW-1185">Reference proteome</keyword>
<sequence length="584" mass="60238">MPADIPHTATLCAYPAEATDPGILPRNIPMSDTTFRTLGVPTPLLDVLAKDGKTEPFPIQSDTLPDTLAGRDVLGRGKTGSGKTLAFSIPMAARLGGALAGGSRRAGRILGLVLAPTRELATQINATLEPLASAYGLKTTTIFGGVSQNRQVAALKDGVDIVVACPGRLEDLMKQGFVKLDAVEITVIDEADHMADLGFLPVVTRILDKTPQGGQRLLFSATLDNGVDKLVNRFLQNEVLHSVDEANSPVAAMTHHVFYTEGVDAKKELVRTLASGTGRRILFMRTKHHAKKLAQQLTAQGIPAVDLHGNLSQPARDRNLAAFASGAAKVLVATDVAARGVHVDDVELVIHVDPPMEHKAYLHRSGRTARAGAEGSVVTIVLPGQEKDVKDLLRKAAITVTPVKVSATSPEVTALVGEVAAYVAPAPKSEQPGRGQGGGGRSQGANAQRKRAARDAGQGAAHGGSGQGGQGGSGQGGRGGRGGRAGQGGQSGQGGQGAGRSGQGGQQRTDRSGRPAAERQGRPAGDAARGGRDQRPAREQGAAQASGNPRTSGRRASHGGSAGGKLMVGSVVRQNGGQRRSSGR</sequence>
<feature type="domain" description="Helicase ATP-binding" evidence="8">
    <location>
        <begin position="64"/>
        <end position="241"/>
    </location>
</feature>
<evidence type="ECO:0000259" key="9">
    <source>
        <dbReference type="PROSITE" id="PS51194"/>
    </source>
</evidence>